<evidence type="ECO:0000313" key="1">
    <source>
        <dbReference type="EMBL" id="GAU90558.1"/>
    </source>
</evidence>
<proteinExistence type="predicted"/>
<comment type="caution">
    <text evidence="1">The sequence shown here is derived from an EMBL/GenBank/DDBJ whole genome shotgun (WGS) entry which is preliminary data.</text>
</comment>
<dbReference type="AlphaFoldDB" id="A0A1D1UWN1"/>
<sequence>MEPEETRSGSSSLRIVVEGWMATATSGFVRSGPLSTVNDCLDRCRAAWSLNLPRCRLVSFDLGTGVCTQLSKDAAKANLSFSRNAEAVVAGYSDKQFDSFSATHYCKMNEAGGGSTLLTLAGHTVTSANHCKDLCHLYPECDHAGFVVSRGEGWSGNCYLNLVVDFTPCNNPSVHSYATR</sequence>
<dbReference type="EMBL" id="BDGG01000001">
    <property type="protein sequence ID" value="GAU90558.1"/>
    <property type="molecule type" value="Genomic_DNA"/>
</dbReference>
<protein>
    <submittedName>
        <fullName evidence="1">Uncharacterized protein</fullName>
    </submittedName>
</protein>
<evidence type="ECO:0000313" key="2">
    <source>
        <dbReference type="Proteomes" id="UP000186922"/>
    </source>
</evidence>
<accession>A0A1D1UWN1</accession>
<dbReference type="OrthoDB" id="10650273at2759"/>
<organism evidence="1 2">
    <name type="scientific">Ramazzottius varieornatus</name>
    <name type="common">Water bear</name>
    <name type="synonym">Tardigrade</name>
    <dbReference type="NCBI Taxonomy" id="947166"/>
    <lineage>
        <taxon>Eukaryota</taxon>
        <taxon>Metazoa</taxon>
        <taxon>Ecdysozoa</taxon>
        <taxon>Tardigrada</taxon>
        <taxon>Eutardigrada</taxon>
        <taxon>Parachela</taxon>
        <taxon>Hypsibioidea</taxon>
        <taxon>Ramazzottiidae</taxon>
        <taxon>Ramazzottius</taxon>
    </lineage>
</organism>
<name>A0A1D1UWN1_RAMVA</name>
<reference evidence="1 2" key="1">
    <citation type="journal article" date="2016" name="Nat. Commun.">
        <title>Extremotolerant tardigrade genome and improved radiotolerance of human cultured cells by tardigrade-unique protein.</title>
        <authorList>
            <person name="Hashimoto T."/>
            <person name="Horikawa D.D."/>
            <person name="Saito Y."/>
            <person name="Kuwahara H."/>
            <person name="Kozuka-Hata H."/>
            <person name="Shin-I T."/>
            <person name="Minakuchi Y."/>
            <person name="Ohishi K."/>
            <person name="Motoyama A."/>
            <person name="Aizu T."/>
            <person name="Enomoto A."/>
            <person name="Kondo K."/>
            <person name="Tanaka S."/>
            <person name="Hara Y."/>
            <person name="Koshikawa S."/>
            <person name="Sagara H."/>
            <person name="Miura T."/>
            <person name="Yokobori S."/>
            <person name="Miyagawa K."/>
            <person name="Suzuki Y."/>
            <person name="Kubo T."/>
            <person name="Oyama M."/>
            <person name="Kohara Y."/>
            <person name="Fujiyama A."/>
            <person name="Arakawa K."/>
            <person name="Katayama T."/>
            <person name="Toyoda A."/>
            <person name="Kunieda T."/>
        </authorList>
    </citation>
    <scope>NUCLEOTIDE SEQUENCE [LARGE SCALE GENOMIC DNA]</scope>
    <source>
        <strain evidence="1 2">YOKOZUNA-1</strain>
    </source>
</reference>
<keyword evidence="2" id="KW-1185">Reference proteome</keyword>
<dbReference type="Proteomes" id="UP000186922">
    <property type="component" value="Unassembled WGS sequence"/>
</dbReference>
<gene>
    <name evidence="1" type="primary">RvY_02959-1</name>
    <name evidence="1" type="synonym">RvY_02959.1</name>
    <name evidence="1" type="ORF">RvY_02959</name>
</gene>